<dbReference type="PANTHER" id="PTHR44942">
    <property type="entry name" value="METHYLTRANSF_11 DOMAIN-CONTAINING PROTEIN"/>
    <property type="match status" value="1"/>
</dbReference>
<evidence type="ECO:0000256" key="2">
    <source>
        <dbReference type="ARBA" id="ARBA00022603"/>
    </source>
</evidence>
<dbReference type="InterPro" id="IPR013216">
    <property type="entry name" value="Methyltransf_11"/>
</dbReference>
<comment type="caution">
    <text evidence="5">The sequence shown here is derived from an EMBL/GenBank/DDBJ whole genome shotgun (WGS) entry which is preliminary data.</text>
</comment>
<comment type="similarity">
    <text evidence="1">Belongs to the methyltransferase superfamily.</text>
</comment>
<proteinExistence type="inferred from homology"/>
<dbReference type="AlphaFoldDB" id="A0A542EBC7"/>
<reference evidence="5 6" key="1">
    <citation type="submission" date="2019-06" db="EMBL/GenBank/DDBJ databases">
        <title>Sequencing the genomes of 1000 actinobacteria strains.</title>
        <authorList>
            <person name="Klenk H.-P."/>
        </authorList>
    </citation>
    <scope>NUCLEOTIDE SEQUENCE [LARGE SCALE GENOMIC DNA]</scope>
    <source>
        <strain evidence="5 6">DSM 17305</strain>
    </source>
</reference>
<keyword evidence="6" id="KW-1185">Reference proteome</keyword>
<keyword evidence="3 5" id="KW-0808">Transferase</keyword>
<dbReference type="SUPFAM" id="SSF53335">
    <property type="entry name" value="S-adenosyl-L-methionine-dependent methyltransferases"/>
    <property type="match status" value="1"/>
</dbReference>
<keyword evidence="2 5" id="KW-0489">Methyltransferase</keyword>
<name>A0A542EBC7_9ACTN</name>
<dbReference type="CDD" id="cd02440">
    <property type="entry name" value="AdoMet_MTases"/>
    <property type="match status" value="1"/>
</dbReference>
<sequence>MTRQTLRHTFGEDAELYDRVRPTYPRELFQDLARQVGSPQRVLEIGPGTGQATGAMVERGWGVTALELSPGLAEVLRRKYPTVEVIAADFDTWELPTAEYDLVVSATAFHWLDPATRVARCVQLLKPGGALAVVSTRHVAGGSEQLFADVQACYDKFTDDPAADRMMAADDVPPDPEGLAKTGLFESVQFGKYVWDATYTTAEYLELLSSYSGHRALTTDRRDRLYDCIAAHIDRSGGSITKRYLNQLSVGICLHQPLHSSAWVGQNNRAGREFTVDFRV</sequence>
<evidence type="ECO:0000259" key="4">
    <source>
        <dbReference type="Pfam" id="PF08241"/>
    </source>
</evidence>
<evidence type="ECO:0000256" key="3">
    <source>
        <dbReference type="ARBA" id="ARBA00022679"/>
    </source>
</evidence>
<evidence type="ECO:0000313" key="6">
    <source>
        <dbReference type="Proteomes" id="UP000316298"/>
    </source>
</evidence>
<accession>A0A542EBC7</accession>
<dbReference type="RefSeq" id="WP_202878523.1">
    <property type="nucleotide sequence ID" value="NZ_BAAAKA010000007.1"/>
</dbReference>
<dbReference type="Gene3D" id="3.40.50.150">
    <property type="entry name" value="Vaccinia Virus protein VP39"/>
    <property type="match status" value="1"/>
</dbReference>
<dbReference type="InterPro" id="IPR029063">
    <property type="entry name" value="SAM-dependent_MTases_sf"/>
</dbReference>
<protein>
    <submittedName>
        <fullName evidence="5">Methyltransferase family protein</fullName>
    </submittedName>
</protein>
<organism evidence="5 6">
    <name type="scientific">Kribbella jejuensis</name>
    <dbReference type="NCBI Taxonomy" id="236068"/>
    <lineage>
        <taxon>Bacteria</taxon>
        <taxon>Bacillati</taxon>
        <taxon>Actinomycetota</taxon>
        <taxon>Actinomycetes</taxon>
        <taxon>Propionibacteriales</taxon>
        <taxon>Kribbellaceae</taxon>
        <taxon>Kribbella</taxon>
    </lineage>
</organism>
<dbReference type="EMBL" id="VFMM01000002">
    <property type="protein sequence ID" value="TQJ12620.1"/>
    <property type="molecule type" value="Genomic_DNA"/>
</dbReference>
<evidence type="ECO:0000313" key="5">
    <source>
        <dbReference type="EMBL" id="TQJ12620.1"/>
    </source>
</evidence>
<feature type="domain" description="Methyltransferase type 11" evidence="4">
    <location>
        <begin position="43"/>
        <end position="132"/>
    </location>
</feature>
<dbReference type="InterPro" id="IPR051052">
    <property type="entry name" value="Diverse_substrate_MTase"/>
</dbReference>
<dbReference type="Proteomes" id="UP000316298">
    <property type="component" value="Unassembled WGS sequence"/>
</dbReference>
<dbReference type="Pfam" id="PF08241">
    <property type="entry name" value="Methyltransf_11"/>
    <property type="match status" value="1"/>
</dbReference>
<evidence type="ECO:0000256" key="1">
    <source>
        <dbReference type="ARBA" id="ARBA00008361"/>
    </source>
</evidence>
<dbReference type="GO" id="GO:0008757">
    <property type="term" value="F:S-adenosylmethionine-dependent methyltransferase activity"/>
    <property type="evidence" value="ECO:0007669"/>
    <property type="project" value="InterPro"/>
</dbReference>
<gene>
    <name evidence="5" type="ORF">FB475_5568</name>
</gene>
<dbReference type="PANTHER" id="PTHR44942:SF4">
    <property type="entry name" value="METHYLTRANSFERASE TYPE 11 DOMAIN-CONTAINING PROTEIN"/>
    <property type="match status" value="1"/>
</dbReference>
<dbReference type="GO" id="GO:0032259">
    <property type="term" value="P:methylation"/>
    <property type="evidence" value="ECO:0007669"/>
    <property type="project" value="UniProtKB-KW"/>
</dbReference>